<evidence type="ECO:0000256" key="1">
    <source>
        <dbReference type="ARBA" id="ARBA00001947"/>
    </source>
</evidence>
<feature type="domain" description="Peptidase M13 C-terminal" evidence="9">
    <location>
        <begin position="504"/>
        <end position="706"/>
    </location>
</feature>
<dbReference type="PANTHER" id="PTHR11733:SF167">
    <property type="entry name" value="FI17812P1-RELATED"/>
    <property type="match status" value="1"/>
</dbReference>
<evidence type="ECO:0000313" key="11">
    <source>
        <dbReference type="EMBL" id="RNF86482.1"/>
    </source>
</evidence>
<dbReference type="OrthoDB" id="9775677at2"/>
<feature type="domain" description="Peptidase M13 N-terminal" evidence="10">
    <location>
        <begin position="74"/>
        <end position="452"/>
    </location>
</feature>
<evidence type="ECO:0000259" key="10">
    <source>
        <dbReference type="Pfam" id="PF05649"/>
    </source>
</evidence>
<protein>
    <submittedName>
        <fullName evidence="11">M13 family peptidase</fullName>
    </submittedName>
</protein>
<keyword evidence="7" id="KW-0482">Metalloprotease</keyword>
<dbReference type="Gene3D" id="1.10.1380.10">
    <property type="entry name" value="Neutral endopeptidase , domain2"/>
    <property type="match status" value="1"/>
</dbReference>
<comment type="cofactor">
    <cofactor evidence="1">
        <name>Zn(2+)</name>
        <dbReference type="ChEBI" id="CHEBI:29105"/>
    </cofactor>
</comment>
<dbReference type="GO" id="GO:0005886">
    <property type="term" value="C:plasma membrane"/>
    <property type="evidence" value="ECO:0007669"/>
    <property type="project" value="TreeGrafter"/>
</dbReference>
<keyword evidence="6" id="KW-0862">Zinc</keyword>
<dbReference type="PRINTS" id="PR00786">
    <property type="entry name" value="NEPRILYSIN"/>
</dbReference>
<reference evidence="11 12" key="1">
    <citation type="submission" date="2018-11" db="EMBL/GenBank/DDBJ databases">
        <title>Lysobacter cryohumiis sp. nov., isolated from soil in the Tianshan Mountains, Xinjiang, China.</title>
        <authorList>
            <person name="Luo Y."/>
            <person name="Sheng H."/>
        </authorList>
    </citation>
    <scope>NUCLEOTIDE SEQUENCE [LARGE SCALE GENOMIC DNA]</scope>
    <source>
        <strain evidence="11 12">ZS60</strain>
    </source>
</reference>
<comment type="caution">
    <text evidence="11">The sequence shown here is derived from an EMBL/GenBank/DDBJ whole genome shotgun (WGS) entry which is preliminary data.</text>
</comment>
<evidence type="ECO:0000256" key="6">
    <source>
        <dbReference type="ARBA" id="ARBA00022833"/>
    </source>
</evidence>
<dbReference type="GO" id="GO:0004222">
    <property type="term" value="F:metalloendopeptidase activity"/>
    <property type="evidence" value="ECO:0007669"/>
    <property type="project" value="InterPro"/>
</dbReference>
<organism evidence="11 12">
    <name type="scientific">Montanilutibacter psychrotolerans</name>
    <dbReference type="NCBI Taxonomy" id="1327343"/>
    <lineage>
        <taxon>Bacteria</taxon>
        <taxon>Pseudomonadati</taxon>
        <taxon>Pseudomonadota</taxon>
        <taxon>Gammaproteobacteria</taxon>
        <taxon>Lysobacterales</taxon>
        <taxon>Lysobacteraceae</taxon>
        <taxon>Montanilutibacter</taxon>
    </lineage>
</organism>
<dbReference type="CDD" id="cd08662">
    <property type="entry name" value="M13"/>
    <property type="match status" value="1"/>
</dbReference>
<dbReference type="GO" id="GO:0016485">
    <property type="term" value="P:protein processing"/>
    <property type="evidence" value="ECO:0007669"/>
    <property type="project" value="TreeGrafter"/>
</dbReference>
<dbReference type="PROSITE" id="PS51885">
    <property type="entry name" value="NEPRILYSIN"/>
    <property type="match status" value="1"/>
</dbReference>
<proteinExistence type="inferred from homology"/>
<dbReference type="Proteomes" id="UP000267049">
    <property type="component" value="Unassembled WGS sequence"/>
</dbReference>
<keyword evidence="5" id="KW-0378">Hydrolase</keyword>
<evidence type="ECO:0000256" key="2">
    <source>
        <dbReference type="ARBA" id="ARBA00007357"/>
    </source>
</evidence>
<dbReference type="InterPro" id="IPR024079">
    <property type="entry name" value="MetalloPept_cat_dom_sf"/>
</dbReference>
<evidence type="ECO:0000313" key="12">
    <source>
        <dbReference type="Proteomes" id="UP000267049"/>
    </source>
</evidence>
<evidence type="ECO:0000256" key="3">
    <source>
        <dbReference type="ARBA" id="ARBA00022670"/>
    </source>
</evidence>
<feature type="region of interest" description="Disordered" evidence="8">
    <location>
        <begin position="1"/>
        <end position="30"/>
    </location>
</feature>
<dbReference type="EMBL" id="RIBS01000001">
    <property type="protein sequence ID" value="RNF86482.1"/>
    <property type="molecule type" value="Genomic_DNA"/>
</dbReference>
<dbReference type="PANTHER" id="PTHR11733">
    <property type="entry name" value="ZINC METALLOPROTEASE FAMILY M13 NEPRILYSIN-RELATED"/>
    <property type="match status" value="1"/>
</dbReference>
<keyword evidence="3" id="KW-0645">Protease</keyword>
<dbReference type="AlphaFoldDB" id="A0A3M8T758"/>
<dbReference type="InterPro" id="IPR042089">
    <property type="entry name" value="Peptidase_M13_dom_2"/>
</dbReference>
<dbReference type="Pfam" id="PF05649">
    <property type="entry name" value="Peptidase_M13_N"/>
    <property type="match status" value="1"/>
</dbReference>
<dbReference type="InterPro" id="IPR000718">
    <property type="entry name" value="Peptidase_M13"/>
</dbReference>
<keyword evidence="4" id="KW-0479">Metal-binding</keyword>
<dbReference type="Pfam" id="PF01431">
    <property type="entry name" value="Peptidase_M13"/>
    <property type="match status" value="1"/>
</dbReference>
<dbReference type="InterPro" id="IPR008753">
    <property type="entry name" value="Peptidase_M13_N"/>
</dbReference>
<dbReference type="Gene3D" id="3.40.390.10">
    <property type="entry name" value="Collagenase (Catalytic Domain)"/>
    <property type="match status" value="1"/>
</dbReference>
<name>A0A3M8T758_9GAMM</name>
<evidence type="ECO:0000256" key="7">
    <source>
        <dbReference type="ARBA" id="ARBA00023049"/>
    </source>
</evidence>
<accession>A0A3M8T758</accession>
<evidence type="ECO:0000256" key="8">
    <source>
        <dbReference type="SAM" id="MobiDB-lite"/>
    </source>
</evidence>
<dbReference type="InterPro" id="IPR018497">
    <property type="entry name" value="Peptidase_M13_C"/>
</dbReference>
<dbReference type="GO" id="GO:0046872">
    <property type="term" value="F:metal ion binding"/>
    <property type="evidence" value="ECO:0007669"/>
    <property type="project" value="UniProtKB-KW"/>
</dbReference>
<evidence type="ECO:0000256" key="5">
    <source>
        <dbReference type="ARBA" id="ARBA00022801"/>
    </source>
</evidence>
<sequence>MRRVGLGPPTAASIRSGGVAGRGRYSDRNHSSKDVAVIRSSLPLVVLLAAATTASAGALHGIHPEDLNRNGDACTDFFDYANGAWRAQNPIPNYMDRWSRRWQSGEVNKEHVRDILAELSARTDWPRGSAGQLAGDFYAACMDESRVDALGSKPVQPWLADVDAIGDKADLQRMIGKLHDVGVNVPFIVYAGEDLHEPSRTIAHIYAGGLGMPDRDYYLKTEPRFVESRAKYLEHVAKMFELAGAAPEQARQNAQTVFAFEKRLAEASLDNVQLRDPKLQDNPTAFADLPKLAPAFDWGTYFDAAQMPRDAVNVTQPKFLQQVEKELATTPLPQWKTYLQWHVLNTAADSLSTSFVEENFAFNGRFLTGATEIKPRWKRCAEATDAQLGEALGQKYVEKYFPPEAKVKMQEMVKNILLAMDDTIRELDWMDEETKKKALEKRSTFFPKLGYPDKFKDYKGVVVSRDSAWDNLVAASRWNVADNRSQVDKPTDRSRWGMSPPTSNAYYNPLQNEIVFPAGILQPPAFDLTATDAVNYGAIGVVIGHEISHGFDDQGAQFDAQGRLANWWTAEDNTQFTSKGQCVVNQFEGYFIEPGVHHNGKLVLGESIGDLAGAKLAYRGYLKSREGKGPEPTIDGFTPQQQFFIAWGQWRGDETRIETQRTMIQGDPHPIAKYRVNGPLSNLPEFREAFQCKADAPMVRPEADRCEVW</sequence>
<evidence type="ECO:0000256" key="4">
    <source>
        <dbReference type="ARBA" id="ARBA00022723"/>
    </source>
</evidence>
<keyword evidence="12" id="KW-1185">Reference proteome</keyword>
<evidence type="ECO:0000259" key="9">
    <source>
        <dbReference type="Pfam" id="PF01431"/>
    </source>
</evidence>
<gene>
    <name evidence="11" type="ORF">EER27_03485</name>
</gene>
<comment type="similarity">
    <text evidence="2">Belongs to the peptidase M13 family.</text>
</comment>
<dbReference type="SUPFAM" id="SSF55486">
    <property type="entry name" value="Metalloproteases ('zincins'), catalytic domain"/>
    <property type="match status" value="1"/>
</dbReference>